<evidence type="ECO:0000313" key="1">
    <source>
        <dbReference type="EMBL" id="VIO86951.1"/>
    </source>
</evidence>
<evidence type="ECO:0000313" key="2">
    <source>
        <dbReference type="Proteomes" id="UP000006672"/>
    </source>
</evidence>
<gene>
    <name evidence="1" type="primary">Bm13075</name>
    <name evidence="1" type="ORF">BM_BM13075</name>
</gene>
<accession>A0A4E9ERY7</accession>
<dbReference type="AlphaFoldDB" id="A0A4E9ERY7"/>
<reference evidence="2" key="1">
    <citation type="journal article" date="2007" name="Science">
        <title>Draft genome of the filarial nematode parasite Brugia malayi.</title>
        <authorList>
            <person name="Ghedin E."/>
            <person name="Wang S."/>
            <person name="Spiro D."/>
            <person name="Caler E."/>
            <person name="Zhao Q."/>
            <person name="Crabtree J."/>
            <person name="Allen J.E."/>
            <person name="Delcher A.L."/>
            <person name="Guiliano D.B."/>
            <person name="Miranda-Saavedra D."/>
            <person name="Angiuoli S.V."/>
            <person name="Creasy T."/>
            <person name="Amedeo P."/>
            <person name="Haas B."/>
            <person name="El-Sayed N.M."/>
            <person name="Wortman J.R."/>
            <person name="Feldblyum T."/>
            <person name="Tallon L."/>
            <person name="Schatz M."/>
            <person name="Shumway M."/>
            <person name="Koo H."/>
            <person name="Salzberg S.L."/>
            <person name="Schobel S."/>
            <person name="Pertea M."/>
            <person name="Pop M."/>
            <person name="White O."/>
            <person name="Barton G.J."/>
            <person name="Carlow C.K."/>
            <person name="Crawford M.J."/>
            <person name="Daub J."/>
            <person name="Dimmic M.W."/>
            <person name="Estes C.F."/>
            <person name="Foster J.M."/>
            <person name="Ganatra M."/>
            <person name="Gregory W.F."/>
            <person name="Johnson N.M."/>
            <person name="Jin J."/>
            <person name="Komuniecki R."/>
            <person name="Korf I."/>
            <person name="Kumar S."/>
            <person name="Laney S."/>
            <person name="Li B.W."/>
            <person name="Li W."/>
            <person name="Lindblom T.H."/>
            <person name="Lustigman S."/>
            <person name="Ma D."/>
            <person name="Maina C.V."/>
            <person name="Martin D.M."/>
            <person name="McCarter J.P."/>
            <person name="McReynolds L."/>
            <person name="Mitreva M."/>
            <person name="Nutman T.B."/>
            <person name="Parkinson J."/>
            <person name="Peregrin-Alvarez J.M."/>
            <person name="Poole C."/>
            <person name="Ren Q."/>
            <person name="Saunders L."/>
            <person name="Sluder A.E."/>
            <person name="Smith K."/>
            <person name="Stanke M."/>
            <person name="Unnasch T.R."/>
            <person name="Ware J."/>
            <person name="Wei A.D."/>
            <person name="Weil G."/>
            <person name="Williams D.J."/>
            <person name="Zhang Y."/>
            <person name="Williams S.A."/>
            <person name="Fraser-Liggett C."/>
            <person name="Slatko B."/>
            <person name="Blaxter M.L."/>
            <person name="Scott A.L."/>
        </authorList>
    </citation>
    <scope>NUCLEOTIDE SEQUENCE</scope>
    <source>
        <strain evidence="2">FR3</strain>
    </source>
</reference>
<sequence>MSYLHPKIGKRIDNLRAISSVAASDVLYIVEFIMQYGVMNLRKNQNSVSSNCETSFVKQWLLEISFVRHIQEFMEHGNQILKLKLIPTTN</sequence>
<organism evidence="1">
    <name type="scientific">Brugia malayi</name>
    <name type="common">Filarial nematode worm</name>
    <dbReference type="NCBI Taxonomy" id="6279"/>
    <lineage>
        <taxon>Eukaryota</taxon>
        <taxon>Metazoa</taxon>
        <taxon>Ecdysozoa</taxon>
        <taxon>Nematoda</taxon>
        <taxon>Chromadorea</taxon>
        <taxon>Rhabditida</taxon>
        <taxon>Spirurina</taxon>
        <taxon>Spiruromorpha</taxon>
        <taxon>Filarioidea</taxon>
        <taxon>Onchocercidae</taxon>
        <taxon>Brugia</taxon>
    </lineage>
</organism>
<reference evidence="1" key="2">
    <citation type="submission" date="2019-04" db="EMBL/GenBank/DDBJ databases">
        <authorList>
            <person name="Howe K."/>
            <person name="Paulini M."/>
            <person name="Williams G."/>
        </authorList>
    </citation>
    <scope>NUCLEOTIDE SEQUENCE [LARGE SCALE GENOMIC DNA]</scope>
    <source>
        <strain evidence="1">FR3</strain>
    </source>
</reference>
<keyword evidence="2" id="KW-1185">Reference proteome</keyword>
<name>A0A4E9ERY7_BRUMA</name>
<accession>A0A8L7YIM2</accession>
<reference evidence="3" key="3">
    <citation type="submission" date="2022-04" db="UniProtKB">
        <authorList>
            <consortium name="WormBaseParasite"/>
        </authorList>
    </citation>
    <scope>IDENTIFICATION</scope>
</reference>
<dbReference type="RefSeq" id="XP_042929835.1">
    <property type="nucleotide sequence ID" value="XM_043073901.1"/>
</dbReference>
<dbReference type="WBParaSite" id="Bm13075.1">
    <property type="protein sequence ID" value="Bm13075.1"/>
    <property type="gene ID" value="WBGene00233336"/>
</dbReference>
<dbReference type="KEGG" id="bmy:BM_BM13075"/>
<dbReference type="CTD" id="66057764"/>
<proteinExistence type="predicted"/>
<protein>
    <submittedName>
        <fullName evidence="1 3">Uncharacterized protein</fullName>
    </submittedName>
</protein>
<dbReference type="GeneID" id="66057764"/>
<dbReference type="Proteomes" id="UP000006672">
    <property type="component" value="Unassembled WGS sequence"/>
</dbReference>
<evidence type="ECO:0000313" key="3">
    <source>
        <dbReference type="WBParaSite" id="Bm13075.1"/>
    </source>
</evidence>
<dbReference type="EMBL" id="CAAKNF010000196">
    <property type="protein sequence ID" value="VIO86951.1"/>
    <property type="molecule type" value="Genomic_DNA"/>
</dbReference>